<comment type="cofactor">
    <cofactor evidence="1">
        <name>pyridoxal 5'-phosphate</name>
        <dbReference type="ChEBI" id="CHEBI:597326"/>
    </cofactor>
</comment>
<name>A0AAE0S2U6_9BIVA</name>
<gene>
    <name evidence="8" type="ORF">CHS0354_010167</name>
</gene>
<dbReference type="AlphaFoldDB" id="A0AAE0S2U6"/>
<evidence type="ECO:0000256" key="5">
    <source>
        <dbReference type="RuleBase" id="RU003737"/>
    </source>
</evidence>
<evidence type="ECO:0000313" key="9">
    <source>
        <dbReference type="Proteomes" id="UP001195483"/>
    </source>
</evidence>
<dbReference type="InterPro" id="IPR029066">
    <property type="entry name" value="PLP-binding_barrel"/>
</dbReference>
<keyword evidence="3" id="KW-0663">Pyridoxal phosphate</keyword>
<dbReference type="PRINTS" id="PR01179">
    <property type="entry name" value="ODADCRBXLASE"/>
</dbReference>
<dbReference type="SUPFAM" id="SSF50621">
    <property type="entry name" value="Alanine racemase C-terminal domain-like"/>
    <property type="match status" value="1"/>
</dbReference>
<dbReference type="InterPro" id="IPR002433">
    <property type="entry name" value="Orn_de-COase"/>
</dbReference>
<sequence length="292" mass="32841">MAALQPKPILLIRIKPKGSLKVKIDLSKKFGCFSSESRNLLLAAKTFKLDVVGVSFHVGSGCEDSSIYRETIETAREVFNTGIELGFKMTVLDIGGGFPGTDTADVNFEEVRTSSVINNALDVYFPDREIKVIAEPGRYFVASAFTLAANIIGKRTVKRHPRNEDGNIHEPRDHQMIEDRMYYINEGVFQSFLYYALFHEERELCPFTLKVKGTDTDTLFKSSLWGSTGANIDCILEEVLLPDMHCGDWMCFPNMGAYTSTLSTVFDGMLKPIVRCFCRENVWRSLNSNQAN</sequence>
<dbReference type="InterPro" id="IPR009006">
    <property type="entry name" value="Ala_racemase/Decarboxylase_C"/>
</dbReference>
<dbReference type="Gene3D" id="3.20.20.10">
    <property type="entry name" value="Alanine racemase"/>
    <property type="match status" value="1"/>
</dbReference>
<organism evidence="8 9">
    <name type="scientific">Potamilus streckersoni</name>
    <dbReference type="NCBI Taxonomy" id="2493646"/>
    <lineage>
        <taxon>Eukaryota</taxon>
        <taxon>Metazoa</taxon>
        <taxon>Spiralia</taxon>
        <taxon>Lophotrochozoa</taxon>
        <taxon>Mollusca</taxon>
        <taxon>Bivalvia</taxon>
        <taxon>Autobranchia</taxon>
        <taxon>Heteroconchia</taxon>
        <taxon>Palaeoheterodonta</taxon>
        <taxon>Unionida</taxon>
        <taxon>Unionoidea</taxon>
        <taxon>Unionidae</taxon>
        <taxon>Ambleminae</taxon>
        <taxon>Lampsilini</taxon>
        <taxon>Potamilus</taxon>
    </lineage>
</organism>
<evidence type="ECO:0000313" key="8">
    <source>
        <dbReference type="EMBL" id="KAK3584392.1"/>
    </source>
</evidence>
<dbReference type="Pfam" id="PF00278">
    <property type="entry name" value="Orn_DAP_Arg_deC"/>
    <property type="match status" value="1"/>
</dbReference>
<dbReference type="GO" id="GO:0005737">
    <property type="term" value="C:cytoplasm"/>
    <property type="evidence" value="ECO:0007669"/>
    <property type="project" value="TreeGrafter"/>
</dbReference>
<dbReference type="Proteomes" id="UP001195483">
    <property type="component" value="Unassembled WGS sequence"/>
</dbReference>
<reference evidence="8" key="1">
    <citation type="journal article" date="2021" name="Genome Biol. Evol.">
        <title>A High-Quality Reference Genome for a Parasitic Bivalve with Doubly Uniparental Inheritance (Bivalvia: Unionida).</title>
        <authorList>
            <person name="Smith C.H."/>
        </authorList>
    </citation>
    <scope>NUCLEOTIDE SEQUENCE</scope>
    <source>
        <strain evidence="8">CHS0354</strain>
    </source>
</reference>
<dbReference type="InterPro" id="IPR022644">
    <property type="entry name" value="De-COase2_N"/>
</dbReference>
<dbReference type="InterPro" id="IPR022643">
    <property type="entry name" value="De-COase2_C"/>
</dbReference>
<reference evidence="8" key="3">
    <citation type="submission" date="2023-05" db="EMBL/GenBank/DDBJ databases">
        <authorList>
            <person name="Smith C.H."/>
        </authorList>
    </citation>
    <scope>NUCLEOTIDE SEQUENCE</scope>
    <source>
        <strain evidence="8">CHS0354</strain>
        <tissue evidence="8">Mantle</tissue>
    </source>
</reference>
<feature type="domain" description="Orn/DAP/Arg decarboxylase 2 C-terminal" evidence="6">
    <location>
        <begin position="143"/>
        <end position="256"/>
    </location>
</feature>
<comment type="caution">
    <text evidence="8">The sequence shown here is derived from an EMBL/GenBank/DDBJ whole genome shotgun (WGS) entry which is preliminary data.</text>
</comment>
<dbReference type="GO" id="GO:0004586">
    <property type="term" value="F:ornithine decarboxylase activity"/>
    <property type="evidence" value="ECO:0007669"/>
    <property type="project" value="TreeGrafter"/>
</dbReference>
<dbReference type="PANTHER" id="PTHR11482">
    <property type="entry name" value="ARGININE/DIAMINOPIMELATE/ORNITHINE DECARBOXYLASE"/>
    <property type="match status" value="1"/>
</dbReference>
<dbReference type="Gene3D" id="2.40.37.10">
    <property type="entry name" value="Lyase, Ornithine Decarboxylase, Chain A, domain 1"/>
    <property type="match status" value="1"/>
</dbReference>
<dbReference type="GO" id="GO:0033387">
    <property type="term" value="P:putrescine biosynthetic process from arginine, via ornithine"/>
    <property type="evidence" value="ECO:0007669"/>
    <property type="project" value="TreeGrafter"/>
</dbReference>
<evidence type="ECO:0000256" key="1">
    <source>
        <dbReference type="ARBA" id="ARBA00001933"/>
    </source>
</evidence>
<accession>A0AAE0S2U6</accession>
<evidence type="ECO:0008006" key="10">
    <source>
        <dbReference type="Google" id="ProtNLM"/>
    </source>
</evidence>
<protein>
    <recommendedName>
        <fullName evidence="10">Ornithine decarboxylase</fullName>
    </recommendedName>
</protein>
<feature type="domain" description="Orn/DAP/Arg decarboxylase 2 N-terminal" evidence="7">
    <location>
        <begin position="4"/>
        <end position="142"/>
    </location>
</feature>
<keyword evidence="9" id="KW-1185">Reference proteome</keyword>
<dbReference type="PANTHER" id="PTHR11482:SF6">
    <property type="entry name" value="ORNITHINE DECARBOXYLASE 1-RELATED"/>
    <property type="match status" value="1"/>
</dbReference>
<dbReference type="EMBL" id="JAEAOA010000639">
    <property type="protein sequence ID" value="KAK3584392.1"/>
    <property type="molecule type" value="Genomic_DNA"/>
</dbReference>
<evidence type="ECO:0000259" key="6">
    <source>
        <dbReference type="Pfam" id="PF00278"/>
    </source>
</evidence>
<evidence type="ECO:0000256" key="2">
    <source>
        <dbReference type="ARBA" id="ARBA00008872"/>
    </source>
</evidence>
<evidence type="ECO:0000256" key="3">
    <source>
        <dbReference type="ARBA" id="ARBA00022898"/>
    </source>
</evidence>
<evidence type="ECO:0000256" key="4">
    <source>
        <dbReference type="ARBA" id="ARBA00023239"/>
    </source>
</evidence>
<reference evidence="8" key="2">
    <citation type="journal article" date="2021" name="Genome Biol. Evol.">
        <title>Developing a high-quality reference genome for a parasitic bivalve with doubly uniparental inheritance (Bivalvia: Unionida).</title>
        <authorList>
            <person name="Smith C.H."/>
        </authorList>
    </citation>
    <scope>NUCLEOTIDE SEQUENCE</scope>
    <source>
        <strain evidence="8">CHS0354</strain>
        <tissue evidence="8">Mantle</tissue>
    </source>
</reference>
<dbReference type="InterPro" id="IPR000183">
    <property type="entry name" value="Orn/DAP/Arg_de-COase"/>
</dbReference>
<comment type="similarity">
    <text evidence="2 5">Belongs to the Orn/Lys/Arg decarboxylase class-II family.</text>
</comment>
<keyword evidence="4" id="KW-0456">Lyase</keyword>
<dbReference type="SUPFAM" id="SSF51419">
    <property type="entry name" value="PLP-binding barrel"/>
    <property type="match status" value="1"/>
</dbReference>
<proteinExistence type="inferred from homology"/>
<evidence type="ECO:0000259" key="7">
    <source>
        <dbReference type="Pfam" id="PF02784"/>
    </source>
</evidence>
<dbReference type="Pfam" id="PF02784">
    <property type="entry name" value="Orn_Arg_deC_N"/>
    <property type="match status" value="1"/>
</dbReference>